<comment type="subcellular location">
    <subcellularLocation>
        <location evidence="3">Cytoplasm</location>
    </subcellularLocation>
</comment>
<evidence type="ECO:0000256" key="2">
    <source>
        <dbReference type="ARBA" id="ARBA00023150"/>
    </source>
</evidence>
<keyword evidence="1 3" id="KW-0963">Cytoplasm</keyword>
<feature type="binding site" evidence="3">
    <location>
        <begin position="349"/>
        <end position="354"/>
    </location>
    <ligand>
        <name>Mo-bis(molybdopterin guanine dinucleotide)</name>
        <dbReference type="ChEBI" id="CHEBI:60539"/>
    </ligand>
</feature>
<dbReference type="RefSeq" id="WP_344977000.1">
    <property type="nucleotide sequence ID" value="NZ_BAAAVI010000043.1"/>
</dbReference>
<keyword evidence="2 3" id="KW-0501">Molybdenum cofactor biosynthesis</keyword>
<sequence length="366" mass="38468">MSERLDPRDRAGRHPFGTGAHTAGGRARAGAGTGTGTGAEARTAAESEPEPEAGTTAKSDIGPEREIGAGSGTEEAGTAAESDIGVEVVRRPGPTTRARITQVRAGAARERRDDLATEEPLEIRIQAGEARRTVAITMRTPGHDFELAAGFLYGEGVLAPADVASIAYCTDDDVPPEARYNTVTVRLRGGLPDLPALDRHFMTSSACGVCGSASLDALRDRCAPPPPRDGLRIPAEVLYGLPERLRRAQSVFGKTGGLHAAGLFTAEGEPVAVREDVGRHNAVDKLVGWALMGGRLPLGGHVLMVSGRSSYEIMQKALTAGLPVVCAVSAPSSLAVDLAREFGMTLVGFLREERFNLYSAPERVEV</sequence>
<dbReference type="Proteomes" id="UP001500831">
    <property type="component" value="Unassembled WGS sequence"/>
</dbReference>
<protein>
    <recommendedName>
        <fullName evidence="3">Sulfur carrier protein FdhD</fullName>
    </recommendedName>
</protein>
<evidence type="ECO:0000256" key="4">
    <source>
        <dbReference type="SAM" id="MobiDB-lite"/>
    </source>
</evidence>
<name>A0ABN3W5H1_9ACTN</name>
<dbReference type="Gene3D" id="3.10.20.10">
    <property type="match status" value="1"/>
</dbReference>
<reference evidence="5 6" key="1">
    <citation type="journal article" date="2019" name="Int. J. Syst. Evol. Microbiol.">
        <title>The Global Catalogue of Microorganisms (GCM) 10K type strain sequencing project: providing services to taxonomists for standard genome sequencing and annotation.</title>
        <authorList>
            <consortium name="The Broad Institute Genomics Platform"/>
            <consortium name="The Broad Institute Genome Sequencing Center for Infectious Disease"/>
            <person name="Wu L."/>
            <person name="Ma J."/>
        </authorList>
    </citation>
    <scope>NUCLEOTIDE SEQUENCE [LARGE SCALE GENOMIC DNA]</scope>
    <source>
        <strain evidence="5 6">JCM 6242</strain>
    </source>
</reference>
<dbReference type="EMBL" id="BAAAVI010000043">
    <property type="protein sequence ID" value="GAA2888721.1"/>
    <property type="molecule type" value="Genomic_DNA"/>
</dbReference>
<proteinExistence type="inferred from homology"/>
<dbReference type="NCBIfam" id="NF001943">
    <property type="entry name" value="PRK00724.1-2"/>
    <property type="match status" value="1"/>
</dbReference>
<dbReference type="NCBIfam" id="TIGR00129">
    <property type="entry name" value="fdhD_narQ"/>
    <property type="match status" value="1"/>
</dbReference>
<feature type="active site" description="Cysteine persulfide intermediate" evidence="3">
    <location>
        <position position="207"/>
    </location>
</feature>
<dbReference type="Gene3D" id="3.40.140.10">
    <property type="entry name" value="Cytidine Deaminase, domain 2"/>
    <property type="match status" value="1"/>
</dbReference>
<comment type="caution">
    <text evidence="5">The sequence shown here is derived from an EMBL/GenBank/DDBJ whole genome shotgun (WGS) entry which is preliminary data.</text>
</comment>
<feature type="compositionally biased region" description="Basic and acidic residues" evidence="4">
    <location>
        <begin position="1"/>
        <end position="12"/>
    </location>
</feature>
<feature type="region of interest" description="Disordered" evidence="4">
    <location>
        <begin position="1"/>
        <end position="84"/>
    </location>
</feature>
<evidence type="ECO:0000256" key="1">
    <source>
        <dbReference type="ARBA" id="ARBA00022490"/>
    </source>
</evidence>
<comment type="similarity">
    <text evidence="3">Belongs to the FdhD family.</text>
</comment>
<dbReference type="InterPro" id="IPR016193">
    <property type="entry name" value="Cytidine_deaminase-like"/>
</dbReference>
<dbReference type="SUPFAM" id="SSF53927">
    <property type="entry name" value="Cytidine deaminase-like"/>
    <property type="match status" value="1"/>
</dbReference>
<keyword evidence="6" id="KW-1185">Reference proteome</keyword>
<dbReference type="InterPro" id="IPR003786">
    <property type="entry name" value="FdhD"/>
</dbReference>
<comment type="function">
    <text evidence="3">Required for formate dehydrogenase (FDH) activity. Acts as a sulfur carrier protein that transfers sulfur from IscS to the molybdenum cofactor prior to its insertion into FDH.</text>
</comment>
<dbReference type="HAMAP" id="MF_00187">
    <property type="entry name" value="FdhD"/>
    <property type="match status" value="1"/>
</dbReference>
<feature type="compositionally biased region" description="Low complexity" evidence="4">
    <location>
        <begin position="17"/>
        <end position="30"/>
    </location>
</feature>
<evidence type="ECO:0000313" key="5">
    <source>
        <dbReference type="EMBL" id="GAA2888721.1"/>
    </source>
</evidence>
<evidence type="ECO:0000313" key="6">
    <source>
        <dbReference type="Proteomes" id="UP001500831"/>
    </source>
</evidence>
<feature type="compositionally biased region" description="Low complexity" evidence="4">
    <location>
        <begin position="72"/>
        <end position="82"/>
    </location>
</feature>
<organism evidence="5 6">
    <name type="scientific">Streptosporangium fragile</name>
    <dbReference type="NCBI Taxonomy" id="46186"/>
    <lineage>
        <taxon>Bacteria</taxon>
        <taxon>Bacillati</taxon>
        <taxon>Actinomycetota</taxon>
        <taxon>Actinomycetes</taxon>
        <taxon>Streptosporangiales</taxon>
        <taxon>Streptosporangiaceae</taxon>
        <taxon>Streptosporangium</taxon>
    </lineage>
</organism>
<gene>
    <name evidence="3" type="primary">fdhD</name>
    <name evidence="5" type="ORF">GCM10010517_52760</name>
</gene>
<dbReference type="PANTHER" id="PTHR30592:SF1">
    <property type="entry name" value="SULFUR CARRIER PROTEIN FDHD"/>
    <property type="match status" value="1"/>
</dbReference>
<dbReference type="PANTHER" id="PTHR30592">
    <property type="entry name" value="FORMATE DEHYDROGENASE"/>
    <property type="match status" value="1"/>
</dbReference>
<accession>A0ABN3W5H1</accession>
<evidence type="ECO:0000256" key="3">
    <source>
        <dbReference type="HAMAP-Rule" id="MF_00187"/>
    </source>
</evidence>
<dbReference type="Pfam" id="PF02634">
    <property type="entry name" value="FdhD-NarQ"/>
    <property type="match status" value="1"/>
</dbReference>